<reference evidence="2 3" key="1">
    <citation type="submission" date="2020-02" db="EMBL/GenBank/DDBJ databases">
        <authorList>
            <person name="Ferguson B K."/>
        </authorList>
    </citation>
    <scope>NUCLEOTIDE SEQUENCE [LARGE SCALE GENOMIC DNA]</scope>
</reference>
<protein>
    <submittedName>
        <fullName evidence="2">Uncharacterized protein</fullName>
    </submittedName>
</protein>
<sequence>MGLKIDRDQNYQRSPCTQRYRRIHPLLNRSHFANSLFILLIPEACAGGALSLSEPLITRIRPKSDQRFSRSRPKNSISFFRMNLKSRTTTRVKHVPKNEWITPVSTSSITRRRIKETYTSSEQTESSEWDVAVTSD</sequence>
<feature type="region of interest" description="Disordered" evidence="1">
    <location>
        <begin position="116"/>
        <end position="136"/>
    </location>
</feature>
<evidence type="ECO:0000313" key="2">
    <source>
        <dbReference type="EMBL" id="CAB0003417.1"/>
    </source>
</evidence>
<evidence type="ECO:0000313" key="3">
    <source>
        <dbReference type="Proteomes" id="UP000479000"/>
    </source>
</evidence>
<proteinExistence type="predicted"/>
<evidence type="ECO:0000256" key="1">
    <source>
        <dbReference type="SAM" id="MobiDB-lite"/>
    </source>
</evidence>
<gene>
    <name evidence="2" type="ORF">NTEN_LOCUS8950</name>
</gene>
<accession>A0A6H5GJD1</accession>
<name>A0A6H5GJD1_9HEMI</name>
<dbReference type="AlphaFoldDB" id="A0A6H5GJD1"/>
<dbReference type="EMBL" id="CADCXU010013487">
    <property type="protein sequence ID" value="CAB0003417.1"/>
    <property type="molecule type" value="Genomic_DNA"/>
</dbReference>
<organism evidence="2 3">
    <name type="scientific">Nesidiocoris tenuis</name>
    <dbReference type="NCBI Taxonomy" id="355587"/>
    <lineage>
        <taxon>Eukaryota</taxon>
        <taxon>Metazoa</taxon>
        <taxon>Ecdysozoa</taxon>
        <taxon>Arthropoda</taxon>
        <taxon>Hexapoda</taxon>
        <taxon>Insecta</taxon>
        <taxon>Pterygota</taxon>
        <taxon>Neoptera</taxon>
        <taxon>Paraneoptera</taxon>
        <taxon>Hemiptera</taxon>
        <taxon>Heteroptera</taxon>
        <taxon>Panheteroptera</taxon>
        <taxon>Cimicomorpha</taxon>
        <taxon>Miridae</taxon>
        <taxon>Dicyphina</taxon>
        <taxon>Nesidiocoris</taxon>
    </lineage>
</organism>
<keyword evidence="3" id="KW-1185">Reference proteome</keyword>
<feature type="non-terminal residue" evidence="2">
    <location>
        <position position="136"/>
    </location>
</feature>
<dbReference type="Proteomes" id="UP000479000">
    <property type="component" value="Unassembled WGS sequence"/>
</dbReference>
<feature type="compositionally biased region" description="Low complexity" evidence="1">
    <location>
        <begin position="117"/>
        <end position="126"/>
    </location>
</feature>